<dbReference type="Proteomes" id="UP000703893">
    <property type="component" value="Unassembled WGS sequence"/>
</dbReference>
<dbReference type="Pfam" id="PF01590">
    <property type="entry name" value="GAF"/>
    <property type="match status" value="1"/>
</dbReference>
<sequence length="515" mass="57054">MAKTHRALDLATRERFVASGVEPIAHAWGRVLETRSQLAVCLAEAHRRELVAQFLEATFEQAEVPAISPNAAFLSTPAVAHFQHSLSDLREHLAIDQFHVAVSTLQWSVRQYLVSSDLVSAEDALALYEAVNQILDAVMRETTQEWAFQTSEVRRLKDELEGLYRISSHASAETDLLGVLRTVVLEIVDLLGADFGAVLLPKGFQEAWLDDDEKADRDVNALEIQAMVAGSDVEALLKRMTFSIDEGGALAKAFRNGECVSSTAPVEDLHVTMRRRQTLEMLGFRHMLAAPLKMAGRVLGVACVANRDERHKFGTDAIHLLTTVCAQAAAAIRNKQLFFKNKALMMDLVFTLTQALDARDSYTRNHSANVASLAKRIAQEMGLSETECEDIYIAGLLHDIGKIGIADAVLHKPGALNRAERALMMQHPVKGAQILQPVRGLQHLIPCVRHHHERFDGNGYPDGLTGEEIPLGARILAMADAYDVMNNHRVYRRRRSPEEILQEIKAMSGKQFDPG</sequence>
<dbReference type="SUPFAM" id="SSF55781">
    <property type="entry name" value="GAF domain-like"/>
    <property type="match status" value="1"/>
</dbReference>
<dbReference type="PROSITE" id="PS51832">
    <property type="entry name" value="HD_GYP"/>
    <property type="match status" value="1"/>
</dbReference>
<feature type="non-terminal residue" evidence="2">
    <location>
        <position position="515"/>
    </location>
</feature>
<name>A0A938BPD8_9BACT</name>
<organism evidence="2 3">
    <name type="scientific">Candidatus Tanganyikabacteria bacterium</name>
    <dbReference type="NCBI Taxonomy" id="2961651"/>
    <lineage>
        <taxon>Bacteria</taxon>
        <taxon>Bacillati</taxon>
        <taxon>Candidatus Sericytochromatia</taxon>
        <taxon>Candidatus Tanganyikabacteria</taxon>
    </lineage>
</organism>
<protein>
    <submittedName>
        <fullName evidence="2">HD domain-containing protein</fullName>
    </submittedName>
</protein>
<dbReference type="PANTHER" id="PTHR43155">
    <property type="entry name" value="CYCLIC DI-GMP PHOSPHODIESTERASE PA4108-RELATED"/>
    <property type="match status" value="1"/>
</dbReference>
<evidence type="ECO:0000313" key="2">
    <source>
        <dbReference type="EMBL" id="MBM3276034.1"/>
    </source>
</evidence>
<accession>A0A938BPD8</accession>
<gene>
    <name evidence="2" type="ORF">FJZ00_12850</name>
</gene>
<dbReference type="Gene3D" id="1.10.3210.10">
    <property type="entry name" value="Hypothetical protein af1432"/>
    <property type="match status" value="1"/>
</dbReference>
<dbReference type="Gene3D" id="3.30.450.40">
    <property type="match status" value="1"/>
</dbReference>
<dbReference type="InterPro" id="IPR029016">
    <property type="entry name" value="GAF-like_dom_sf"/>
</dbReference>
<dbReference type="InterPro" id="IPR006675">
    <property type="entry name" value="HDIG_dom"/>
</dbReference>
<dbReference type="InterPro" id="IPR037522">
    <property type="entry name" value="HD_GYP_dom"/>
</dbReference>
<dbReference type="InterPro" id="IPR003018">
    <property type="entry name" value="GAF"/>
</dbReference>
<reference evidence="2 3" key="1">
    <citation type="submission" date="2019-03" db="EMBL/GenBank/DDBJ databases">
        <title>Lake Tanganyika Metagenome-Assembled Genomes (MAGs).</title>
        <authorList>
            <person name="Tran P."/>
        </authorList>
    </citation>
    <scope>NUCLEOTIDE SEQUENCE [LARGE SCALE GENOMIC DNA]</scope>
    <source>
        <strain evidence="2">K_DeepCast_65m_m2_236</strain>
    </source>
</reference>
<dbReference type="SMART" id="SM00065">
    <property type="entry name" value="GAF"/>
    <property type="match status" value="1"/>
</dbReference>
<dbReference type="CDD" id="cd00077">
    <property type="entry name" value="HDc"/>
    <property type="match status" value="1"/>
</dbReference>
<dbReference type="EMBL" id="VGJX01000829">
    <property type="protein sequence ID" value="MBM3276034.1"/>
    <property type="molecule type" value="Genomic_DNA"/>
</dbReference>
<dbReference type="InterPro" id="IPR003607">
    <property type="entry name" value="HD/PDEase_dom"/>
</dbReference>
<dbReference type="PANTHER" id="PTHR43155:SF2">
    <property type="entry name" value="CYCLIC DI-GMP PHOSPHODIESTERASE PA4108"/>
    <property type="match status" value="1"/>
</dbReference>
<dbReference type="NCBIfam" id="TIGR00277">
    <property type="entry name" value="HDIG"/>
    <property type="match status" value="1"/>
</dbReference>
<dbReference type="AlphaFoldDB" id="A0A938BPD8"/>
<proteinExistence type="predicted"/>
<comment type="caution">
    <text evidence="2">The sequence shown here is derived from an EMBL/GenBank/DDBJ whole genome shotgun (WGS) entry which is preliminary data.</text>
</comment>
<dbReference type="SUPFAM" id="SSF109604">
    <property type="entry name" value="HD-domain/PDEase-like"/>
    <property type="match status" value="1"/>
</dbReference>
<evidence type="ECO:0000259" key="1">
    <source>
        <dbReference type="PROSITE" id="PS51832"/>
    </source>
</evidence>
<dbReference type="SMART" id="SM00471">
    <property type="entry name" value="HDc"/>
    <property type="match status" value="1"/>
</dbReference>
<dbReference type="Pfam" id="PF13487">
    <property type="entry name" value="HD_5"/>
    <property type="match status" value="1"/>
</dbReference>
<evidence type="ECO:0000313" key="3">
    <source>
        <dbReference type="Proteomes" id="UP000703893"/>
    </source>
</evidence>
<feature type="domain" description="HD-GYP" evidence="1">
    <location>
        <begin position="341"/>
        <end position="515"/>
    </location>
</feature>